<dbReference type="Pfam" id="PF01544">
    <property type="entry name" value="CorA"/>
    <property type="match status" value="1"/>
</dbReference>
<keyword evidence="8" id="KW-1185">Reference proteome</keyword>
<comment type="caution">
    <text evidence="7">The sequence shown here is derived from an EMBL/GenBank/DDBJ whole genome shotgun (WGS) entry which is preliminary data.</text>
</comment>
<evidence type="ECO:0000256" key="2">
    <source>
        <dbReference type="ARBA" id="ARBA00022692"/>
    </source>
</evidence>
<evidence type="ECO:0000256" key="1">
    <source>
        <dbReference type="ARBA" id="ARBA00004141"/>
    </source>
</evidence>
<dbReference type="GO" id="GO:0046873">
    <property type="term" value="F:metal ion transmembrane transporter activity"/>
    <property type="evidence" value="ECO:0007669"/>
    <property type="project" value="InterPro"/>
</dbReference>
<name>A0A8K0LCA2_9PEZI</name>
<evidence type="ECO:0000313" key="7">
    <source>
        <dbReference type="EMBL" id="KAG8631851.1"/>
    </source>
</evidence>
<keyword evidence="4 6" id="KW-0472">Membrane</keyword>
<dbReference type="InterPro" id="IPR002523">
    <property type="entry name" value="MgTranspt_CorA/ZnTranspt_ZntB"/>
</dbReference>
<dbReference type="SUPFAM" id="SSF144083">
    <property type="entry name" value="Magnesium transport protein CorA, transmembrane region"/>
    <property type="match status" value="1"/>
</dbReference>
<feature type="region of interest" description="Disordered" evidence="5">
    <location>
        <begin position="271"/>
        <end position="315"/>
    </location>
</feature>
<dbReference type="Proteomes" id="UP000809789">
    <property type="component" value="Unassembled WGS sequence"/>
</dbReference>
<dbReference type="GO" id="GO:0016020">
    <property type="term" value="C:membrane"/>
    <property type="evidence" value="ECO:0007669"/>
    <property type="project" value="UniProtKB-SubCell"/>
</dbReference>
<evidence type="ECO:0000256" key="5">
    <source>
        <dbReference type="SAM" id="MobiDB-lite"/>
    </source>
</evidence>
<feature type="compositionally biased region" description="Polar residues" evidence="5">
    <location>
        <begin position="299"/>
        <end position="313"/>
    </location>
</feature>
<evidence type="ECO:0000256" key="4">
    <source>
        <dbReference type="ARBA" id="ARBA00023136"/>
    </source>
</evidence>
<comment type="subcellular location">
    <subcellularLocation>
        <location evidence="1">Membrane</location>
        <topology evidence="1">Multi-pass membrane protein</topology>
    </subcellularLocation>
</comment>
<dbReference type="OrthoDB" id="2830640at2759"/>
<feature type="transmembrane region" description="Helical" evidence="6">
    <location>
        <begin position="445"/>
        <end position="463"/>
    </location>
</feature>
<organism evidence="7 8">
    <name type="scientific">Elsinoe batatas</name>
    <dbReference type="NCBI Taxonomy" id="2601811"/>
    <lineage>
        <taxon>Eukaryota</taxon>
        <taxon>Fungi</taxon>
        <taxon>Dikarya</taxon>
        <taxon>Ascomycota</taxon>
        <taxon>Pezizomycotina</taxon>
        <taxon>Dothideomycetes</taxon>
        <taxon>Dothideomycetidae</taxon>
        <taxon>Myriangiales</taxon>
        <taxon>Elsinoaceae</taxon>
        <taxon>Elsinoe</taxon>
    </lineage>
</organism>
<accession>A0A8K0LCA2</accession>
<gene>
    <name evidence="7" type="ORF">KVT40_000991</name>
</gene>
<dbReference type="EMBL" id="JAESVG020000001">
    <property type="protein sequence ID" value="KAG8631851.1"/>
    <property type="molecule type" value="Genomic_DNA"/>
</dbReference>
<keyword evidence="2 6" id="KW-0812">Transmembrane</keyword>
<protein>
    <submittedName>
        <fullName evidence="7">Uncharacterized protein</fullName>
    </submittedName>
</protein>
<feature type="transmembrane region" description="Helical" evidence="6">
    <location>
        <begin position="475"/>
        <end position="502"/>
    </location>
</feature>
<dbReference type="Gene3D" id="1.20.58.340">
    <property type="entry name" value="Magnesium transport protein CorA, transmembrane region"/>
    <property type="match status" value="1"/>
</dbReference>
<evidence type="ECO:0000256" key="3">
    <source>
        <dbReference type="ARBA" id="ARBA00022989"/>
    </source>
</evidence>
<proteinExistence type="predicted"/>
<keyword evidence="3 6" id="KW-1133">Transmembrane helix</keyword>
<evidence type="ECO:0000313" key="8">
    <source>
        <dbReference type="Proteomes" id="UP000809789"/>
    </source>
</evidence>
<evidence type="ECO:0000256" key="6">
    <source>
        <dbReference type="SAM" id="Phobius"/>
    </source>
</evidence>
<dbReference type="AlphaFoldDB" id="A0A8K0LCA2"/>
<reference evidence="7" key="1">
    <citation type="submission" date="2021-07" db="EMBL/GenBank/DDBJ databases">
        <title>Elsinoe batatas strain:CRI-CJ2 Genome sequencing and assembly.</title>
        <authorList>
            <person name="Huang L."/>
        </authorList>
    </citation>
    <scope>NUCLEOTIDE SEQUENCE</scope>
    <source>
        <strain evidence="7">CRI-CJ2</strain>
    </source>
</reference>
<dbReference type="InterPro" id="IPR045863">
    <property type="entry name" value="CorA_TM1_TM2"/>
</dbReference>
<sequence length="518" mass="58913">MHRMLCCARVFCISRYAYFLNTAGWPTITASFRSSLQCSTTAVGSQPPIPLQIVTQIEHHSLDSNSTWVSQPGLDQAGFDSFDPENAEGVHVFFMPSVREIGPDSPKWFNLRSILNAKYQVPWYFFGFLGWNHNGSYTGILSDKGRKHVSTARYLIKQIQTSDERKDIPLKIKTNFSWDFLCFHVVWRETLTGSKSLILLCFDLAGGEVKETNERLLKRMKDHILNVNETNVHSGVSENPFSIHTILLREVLSIIDGSVWRFRDPLKSLEEQIKPDDDDGVKKQQGGQASPGTPPPNSLPNTKGPSRQPLTTRNKLDLAKKESIELYYHLLGLLRHLTHGIETMSAGGTALARMEQDCANFFPPVEVTVGVHGSGRKRLMVDPTLEEMRCTIGLLKTMQERAKSNEKRLERQLDRVFHQVDLESVAISQRVLDEIRNNDRDVTEFLTRLTVIFLPATFTATFFGMNFFELVDYPIWIYFVVTIPMTLLLFCLGLGLPGFGNWEALVRKVKRYPEQNIV</sequence>